<reference evidence="2 3" key="1">
    <citation type="submission" date="2020-04" db="EMBL/GenBank/DDBJ databases">
        <title>Zoogloea sp. G-4-1-14 isolated from soil.</title>
        <authorList>
            <person name="Dahal R.H."/>
        </authorList>
    </citation>
    <scope>NUCLEOTIDE SEQUENCE [LARGE SCALE GENOMIC DNA]</scope>
    <source>
        <strain evidence="2 3">G-4-1-14</strain>
    </source>
</reference>
<dbReference type="Proteomes" id="UP000580043">
    <property type="component" value="Unassembled WGS sequence"/>
</dbReference>
<accession>A0A848G1U8</accession>
<name>A0A848G1U8_9RHOO</name>
<feature type="region of interest" description="Disordered" evidence="1">
    <location>
        <begin position="91"/>
        <end position="119"/>
    </location>
</feature>
<proteinExistence type="predicted"/>
<evidence type="ECO:0000313" key="2">
    <source>
        <dbReference type="EMBL" id="NML25036.1"/>
    </source>
</evidence>
<dbReference type="RefSeq" id="WP_169144688.1">
    <property type="nucleotide sequence ID" value="NZ_JABBGA010000003.1"/>
</dbReference>
<dbReference type="AlphaFoldDB" id="A0A848G1U8"/>
<feature type="region of interest" description="Disordered" evidence="1">
    <location>
        <begin position="348"/>
        <end position="380"/>
    </location>
</feature>
<dbReference type="Pfam" id="PF19268">
    <property type="entry name" value="CIS_TMP"/>
    <property type="match status" value="1"/>
</dbReference>
<evidence type="ECO:0000313" key="3">
    <source>
        <dbReference type="Proteomes" id="UP000580043"/>
    </source>
</evidence>
<dbReference type="EMBL" id="JABBGA010000003">
    <property type="protein sequence ID" value="NML25036.1"/>
    <property type="molecule type" value="Genomic_DNA"/>
</dbReference>
<keyword evidence="3" id="KW-1185">Reference proteome</keyword>
<dbReference type="InterPro" id="IPR045538">
    <property type="entry name" value="CIS_TMP"/>
</dbReference>
<sequence>MSTLLPHRIRRLHWQARAPTPTAAFGLRGLLRDATDEVLTALERSLSAHIPADQVLRLPRLTLNVRLPPGAQADDLARGIESAVAEALAGQLSASAPSPGGQGTDGRPMQEDSPPTDALATLQRLPPDVLQGLLDRVLASTRTEDDAALVPITLPDPRLPTSHLPLGLVRQLARQLRGESAPSGTGGTSPAHHAQAGLEIYLGSGNVDWPLAGLDPETLLQLLREAALAWVDGDALPPAIARLTPALRPGAVARWLALLPLARRSDALAGRLDAGGALAQHPLTPALRDRALANSPATTLLPALWLAWRLEAASPPAALADYCRGLRPLLAHAPAADGEALRAALETAAPAGPESIPRTDPDTRPATTDTPRFTQRPESAAPSGLLVPAAGLVLAHPYLSRLLDATGLHPAGTRGPIPDPVLPAAASLLHWLATGREAEQEFTLPFIKLLLGRDPDTPLPHAPPPLPEAWRVEADALLEAMLAHWQALRGTRPAGLRSGFLQRRGCLEKGDAAWRLRIEPESFDMLLDLLPWGFSLVRLPWMPRPLVTEWPTP</sequence>
<organism evidence="2 3">
    <name type="scientific">Zoogloea dura</name>
    <dbReference type="NCBI Taxonomy" id="2728840"/>
    <lineage>
        <taxon>Bacteria</taxon>
        <taxon>Pseudomonadati</taxon>
        <taxon>Pseudomonadota</taxon>
        <taxon>Betaproteobacteria</taxon>
        <taxon>Rhodocyclales</taxon>
        <taxon>Zoogloeaceae</taxon>
        <taxon>Zoogloea</taxon>
    </lineage>
</organism>
<comment type="caution">
    <text evidence="2">The sequence shown here is derived from an EMBL/GenBank/DDBJ whole genome shotgun (WGS) entry which is preliminary data.</text>
</comment>
<gene>
    <name evidence="2" type="ORF">HHL15_04745</name>
</gene>
<evidence type="ECO:0000256" key="1">
    <source>
        <dbReference type="SAM" id="MobiDB-lite"/>
    </source>
</evidence>
<feature type="compositionally biased region" description="Low complexity" evidence="1">
    <location>
        <begin position="364"/>
        <end position="374"/>
    </location>
</feature>
<protein>
    <submittedName>
        <fullName evidence="2">Uncharacterized protein</fullName>
    </submittedName>
</protein>